<dbReference type="GO" id="GO:0016987">
    <property type="term" value="F:sigma factor activity"/>
    <property type="evidence" value="ECO:0007669"/>
    <property type="project" value="UniProtKB-KW"/>
</dbReference>
<dbReference type="InterPro" id="IPR013324">
    <property type="entry name" value="RNA_pol_sigma_r3/r4-like"/>
</dbReference>
<dbReference type="InterPro" id="IPR009042">
    <property type="entry name" value="RNA_pol_sigma70_r1_2"/>
</dbReference>
<dbReference type="PROSITE" id="PS00716">
    <property type="entry name" value="SIGMA70_2"/>
    <property type="match status" value="1"/>
</dbReference>
<feature type="compositionally biased region" description="Polar residues" evidence="7">
    <location>
        <begin position="1"/>
        <end position="19"/>
    </location>
</feature>
<name>A0A517T038_9BACT</name>
<dbReference type="EMBL" id="CP036272">
    <property type="protein sequence ID" value="QDT61766.1"/>
    <property type="molecule type" value="Genomic_DNA"/>
</dbReference>
<dbReference type="PRINTS" id="PR00046">
    <property type="entry name" value="SIGMA70FCT"/>
</dbReference>
<dbReference type="PANTHER" id="PTHR30603">
    <property type="entry name" value="RNA POLYMERASE SIGMA FACTOR RPO"/>
    <property type="match status" value="1"/>
</dbReference>
<sequence length="534" mass="61246">MSTNFQQPSSDNFESQSVAVLQGDPELEAQTEPDNEGQESAEGSADAEGADDDLLLEGDASFEEGESEESDSSSEELDEEGLLTLRVESSEMTDDPIQAYLAWISQVPLLSREEEVSLAKRIVTHRTRVRKGLLSADFILRHAHDLLQRVQEGELRFDRIIQVAVSDRLEKHQVVGRLPHNLKTIAALLELNRQDYEEIVSGASQRRCLALWAQIRARRQRAIRLIEELGLRQELLTEQFETLVNLQRRVSELSGSQDPDDLEERNSLLQMAQRSEKGLRGQVEKMETANRLFEMAKNELCEANLRLVVSIAKRYRKRGVAFLDLIQEGNAGLIRAVEKFEYQRGFKFCTYATWWIRQAISRAVCDQGRTIRVPSHVTPEINRMRRIDSQLRHELGRGPSEEEIAKAAETTTEQAESIMRIIQNPSSLQSQIGRDQDHELGDLIANESESRPDEEVDHRMLRKHLRRVLDEKLNWREREIVKMRFGLGDGHDYTLADIAQVFQISRERVRQLERRALKKLSDDPKNAKLSGFFD</sequence>
<dbReference type="AlphaFoldDB" id="A0A517T038"/>
<evidence type="ECO:0000256" key="4">
    <source>
        <dbReference type="ARBA" id="ARBA00023125"/>
    </source>
</evidence>
<dbReference type="GO" id="GO:0003677">
    <property type="term" value="F:DNA binding"/>
    <property type="evidence" value="ECO:0007669"/>
    <property type="project" value="UniProtKB-KW"/>
</dbReference>
<gene>
    <name evidence="10" type="primary">sigA_7</name>
    <name evidence="10" type="ORF">SV7mr_43060</name>
</gene>
<keyword evidence="11" id="KW-1185">Reference proteome</keyword>
<keyword evidence="2 6" id="KW-0805">Transcription regulation</keyword>
<dbReference type="InterPro" id="IPR050239">
    <property type="entry name" value="Sigma-70_RNA_pol_init_factors"/>
</dbReference>
<dbReference type="InterPro" id="IPR007630">
    <property type="entry name" value="RNA_pol_sigma70_r4"/>
</dbReference>
<evidence type="ECO:0000256" key="3">
    <source>
        <dbReference type="ARBA" id="ARBA00023082"/>
    </source>
</evidence>
<keyword evidence="3 6" id="KW-0731">Sigma factor</keyword>
<dbReference type="Pfam" id="PF04539">
    <property type="entry name" value="Sigma70_r3"/>
    <property type="match status" value="1"/>
</dbReference>
<dbReference type="CDD" id="cd06171">
    <property type="entry name" value="Sigma70_r4"/>
    <property type="match status" value="1"/>
</dbReference>
<evidence type="ECO:0000313" key="10">
    <source>
        <dbReference type="EMBL" id="QDT61766.1"/>
    </source>
</evidence>
<organism evidence="10 11">
    <name type="scientific">Stieleria bergensis</name>
    <dbReference type="NCBI Taxonomy" id="2528025"/>
    <lineage>
        <taxon>Bacteria</taxon>
        <taxon>Pseudomonadati</taxon>
        <taxon>Planctomycetota</taxon>
        <taxon>Planctomycetia</taxon>
        <taxon>Pirellulales</taxon>
        <taxon>Pirellulaceae</taxon>
        <taxon>Stieleria</taxon>
    </lineage>
</organism>
<feature type="domain" description="RNA polymerase sigma-70" evidence="8">
    <location>
        <begin position="324"/>
        <end position="337"/>
    </location>
</feature>
<dbReference type="FunFam" id="1.10.601.10:FF:000001">
    <property type="entry name" value="RNA polymerase sigma factor SigA"/>
    <property type="match status" value="1"/>
</dbReference>
<dbReference type="GO" id="GO:0006352">
    <property type="term" value="P:DNA-templated transcription initiation"/>
    <property type="evidence" value="ECO:0007669"/>
    <property type="project" value="InterPro"/>
</dbReference>
<evidence type="ECO:0000313" key="11">
    <source>
        <dbReference type="Proteomes" id="UP000315003"/>
    </source>
</evidence>
<keyword evidence="4 6" id="KW-0238">DNA-binding</keyword>
<evidence type="ECO:0000256" key="1">
    <source>
        <dbReference type="ARBA" id="ARBA00007788"/>
    </source>
</evidence>
<reference evidence="10 11" key="1">
    <citation type="submission" date="2019-02" db="EMBL/GenBank/DDBJ databases">
        <title>Deep-cultivation of Planctomycetes and their phenomic and genomic characterization uncovers novel biology.</title>
        <authorList>
            <person name="Wiegand S."/>
            <person name="Jogler M."/>
            <person name="Boedeker C."/>
            <person name="Pinto D."/>
            <person name="Vollmers J."/>
            <person name="Rivas-Marin E."/>
            <person name="Kohn T."/>
            <person name="Peeters S.H."/>
            <person name="Heuer A."/>
            <person name="Rast P."/>
            <person name="Oberbeckmann S."/>
            <person name="Bunk B."/>
            <person name="Jeske O."/>
            <person name="Meyerdierks A."/>
            <person name="Storesund J.E."/>
            <person name="Kallscheuer N."/>
            <person name="Luecker S."/>
            <person name="Lage O.M."/>
            <person name="Pohl T."/>
            <person name="Merkel B.J."/>
            <person name="Hornburger P."/>
            <person name="Mueller R.-W."/>
            <person name="Bruemmer F."/>
            <person name="Labrenz M."/>
            <person name="Spormann A.M."/>
            <person name="Op den Camp H."/>
            <person name="Overmann J."/>
            <person name="Amann R."/>
            <person name="Jetten M.S.M."/>
            <person name="Mascher T."/>
            <person name="Medema M.H."/>
            <person name="Devos D.P."/>
            <person name="Kaster A.-K."/>
            <person name="Ovreas L."/>
            <person name="Rohde M."/>
            <person name="Galperin M.Y."/>
            <person name="Jogler C."/>
        </authorList>
    </citation>
    <scope>NUCLEOTIDE SEQUENCE [LARGE SCALE GENOMIC DNA]</scope>
    <source>
        <strain evidence="10 11">SV_7m_r</strain>
    </source>
</reference>
<evidence type="ECO:0000259" key="9">
    <source>
        <dbReference type="PROSITE" id="PS00716"/>
    </source>
</evidence>
<dbReference type="InterPro" id="IPR007624">
    <property type="entry name" value="RNA_pol_sigma70_r3"/>
</dbReference>
<dbReference type="Gene3D" id="1.10.10.10">
    <property type="entry name" value="Winged helix-like DNA-binding domain superfamily/Winged helix DNA-binding domain"/>
    <property type="match status" value="2"/>
</dbReference>
<dbReference type="SUPFAM" id="SSF88659">
    <property type="entry name" value="Sigma3 and sigma4 domains of RNA polymerase sigma factors"/>
    <property type="match status" value="2"/>
</dbReference>
<dbReference type="PROSITE" id="PS00715">
    <property type="entry name" value="SIGMA70_1"/>
    <property type="match status" value="1"/>
</dbReference>
<proteinExistence type="inferred from homology"/>
<comment type="similarity">
    <text evidence="1 6">Belongs to the sigma-70 factor family.</text>
</comment>
<dbReference type="InterPro" id="IPR013325">
    <property type="entry name" value="RNA_pol_sigma_r2"/>
</dbReference>
<dbReference type="InterPro" id="IPR014284">
    <property type="entry name" value="RNA_pol_sigma-70_dom"/>
</dbReference>
<feature type="domain" description="RNA polymerase sigma-70" evidence="9">
    <location>
        <begin position="494"/>
        <end position="520"/>
    </location>
</feature>
<dbReference type="Pfam" id="PF04542">
    <property type="entry name" value="Sigma70_r2"/>
    <property type="match status" value="1"/>
</dbReference>
<accession>A0A517T038</accession>
<evidence type="ECO:0000256" key="7">
    <source>
        <dbReference type="SAM" id="MobiDB-lite"/>
    </source>
</evidence>
<dbReference type="NCBIfam" id="TIGR02937">
    <property type="entry name" value="sigma70-ECF"/>
    <property type="match status" value="1"/>
</dbReference>
<protein>
    <recommendedName>
        <fullName evidence="6">RNA polymerase sigma factor</fullName>
    </recommendedName>
</protein>
<dbReference type="OrthoDB" id="9809557at2"/>
<dbReference type="RefSeq" id="WP_145276056.1">
    <property type="nucleotide sequence ID" value="NZ_CP036272.1"/>
</dbReference>
<dbReference type="PANTHER" id="PTHR30603:SF60">
    <property type="entry name" value="RNA POLYMERASE SIGMA FACTOR RPOD"/>
    <property type="match status" value="1"/>
</dbReference>
<dbReference type="SUPFAM" id="SSF88946">
    <property type="entry name" value="Sigma2 domain of RNA polymerase sigma factors"/>
    <property type="match status" value="1"/>
</dbReference>
<keyword evidence="5 6" id="KW-0804">Transcription</keyword>
<dbReference type="Proteomes" id="UP000315003">
    <property type="component" value="Chromosome"/>
</dbReference>
<evidence type="ECO:0000256" key="6">
    <source>
        <dbReference type="RuleBase" id="RU362124"/>
    </source>
</evidence>
<evidence type="ECO:0000256" key="2">
    <source>
        <dbReference type="ARBA" id="ARBA00023015"/>
    </source>
</evidence>
<feature type="region of interest" description="Disordered" evidence="7">
    <location>
        <begin position="1"/>
        <end position="80"/>
    </location>
</feature>
<dbReference type="InterPro" id="IPR007627">
    <property type="entry name" value="RNA_pol_sigma70_r2"/>
</dbReference>
<dbReference type="Gene3D" id="1.10.601.10">
    <property type="entry name" value="RNA Polymerase Primary Sigma Factor"/>
    <property type="match status" value="2"/>
</dbReference>
<dbReference type="InterPro" id="IPR000943">
    <property type="entry name" value="RNA_pol_sigma70"/>
</dbReference>
<dbReference type="InterPro" id="IPR036388">
    <property type="entry name" value="WH-like_DNA-bd_sf"/>
</dbReference>
<evidence type="ECO:0000259" key="8">
    <source>
        <dbReference type="PROSITE" id="PS00715"/>
    </source>
</evidence>
<dbReference type="Pfam" id="PF00140">
    <property type="entry name" value="Sigma70_r1_2"/>
    <property type="match status" value="1"/>
</dbReference>
<evidence type="ECO:0000256" key="5">
    <source>
        <dbReference type="ARBA" id="ARBA00023163"/>
    </source>
</evidence>
<feature type="compositionally biased region" description="Acidic residues" evidence="7">
    <location>
        <begin position="25"/>
        <end position="39"/>
    </location>
</feature>
<dbReference type="Pfam" id="PF04545">
    <property type="entry name" value="Sigma70_r4"/>
    <property type="match status" value="1"/>
</dbReference>
<feature type="compositionally biased region" description="Acidic residues" evidence="7">
    <location>
        <begin position="48"/>
        <end position="80"/>
    </location>
</feature>
<comment type="function">
    <text evidence="6">Sigma factors are initiation factors that promote the attachment of RNA polymerase to specific initiation sites and are then released.</text>
</comment>